<feature type="compositionally biased region" description="Acidic residues" evidence="1">
    <location>
        <begin position="95"/>
        <end position="108"/>
    </location>
</feature>
<dbReference type="GeneID" id="68117012"/>
<evidence type="ECO:0000256" key="2">
    <source>
        <dbReference type="SAM" id="SignalP"/>
    </source>
</evidence>
<dbReference type="OrthoDB" id="10550620at2759"/>
<evidence type="ECO:0000313" key="3">
    <source>
        <dbReference type="EMBL" id="KAF0972101.1"/>
    </source>
</evidence>
<feature type="chain" id="PRO_5025516771" evidence="2">
    <location>
        <begin position="24"/>
        <end position="158"/>
    </location>
</feature>
<evidence type="ECO:0000313" key="4">
    <source>
        <dbReference type="Proteomes" id="UP000444721"/>
    </source>
</evidence>
<sequence>MQANNRSTLFILLSLTVISLVCGFLASSSKANTLSNVLSTVDALTLSASSEGYVLSDEASTSTIALSFDEFNEMADEEIFGEDLNESDQNSKEEENNEEEEENDESESNLEMAESGGTAEAQVASADTQTAQVTQATTTTTIAATTQNEDEAAASWLA</sequence>
<name>A0A6A5BBB0_NAEFO</name>
<dbReference type="AlphaFoldDB" id="A0A6A5BBB0"/>
<feature type="compositionally biased region" description="Low complexity" evidence="1">
    <location>
        <begin position="121"/>
        <end position="136"/>
    </location>
</feature>
<dbReference type="VEuPathDB" id="AmoebaDB:FDP41_009797"/>
<proteinExistence type="predicted"/>
<comment type="caution">
    <text evidence="3">The sequence shown here is derived from an EMBL/GenBank/DDBJ whole genome shotgun (WGS) entry which is preliminary data.</text>
</comment>
<dbReference type="Proteomes" id="UP000444721">
    <property type="component" value="Unassembled WGS sequence"/>
</dbReference>
<evidence type="ECO:0000256" key="1">
    <source>
        <dbReference type="SAM" id="MobiDB-lite"/>
    </source>
</evidence>
<accession>A0A6A5BBB0</accession>
<gene>
    <name evidence="3" type="ORF">FDP41_009797</name>
</gene>
<feature type="compositionally biased region" description="Acidic residues" evidence="1">
    <location>
        <begin position="76"/>
        <end position="86"/>
    </location>
</feature>
<feature type="region of interest" description="Disordered" evidence="1">
    <location>
        <begin position="76"/>
        <end position="136"/>
    </location>
</feature>
<keyword evidence="4" id="KW-1185">Reference proteome</keyword>
<feature type="signal peptide" evidence="2">
    <location>
        <begin position="1"/>
        <end position="23"/>
    </location>
</feature>
<dbReference type="EMBL" id="VFQX01000072">
    <property type="protein sequence ID" value="KAF0972101.1"/>
    <property type="molecule type" value="Genomic_DNA"/>
</dbReference>
<organism evidence="3 4">
    <name type="scientific">Naegleria fowleri</name>
    <name type="common">Brain eating amoeba</name>
    <dbReference type="NCBI Taxonomy" id="5763"/>
    <lineage>
        <taxon>Eukaryota</taxon>
        <taxon>Discoba</taxon>
        <taxon>Heterolobosea</taxon>
        <taxon>Tetramitia</taxon>
        <taxon>Eutetramitia</taxon>
        <taxon>Vahlkampfiidae</taxon>
        <taxon>Naegleria</taxon>
    </lineage>
</organism>
<dbReference type="RefSeq" id="XP_044556816.1">
    <property type="nucleotide sequence ID" value="XM_044713793.1"/>
</dbReference>
<reference evidence="3 4" key="1">
    <citation type="journal article" date="2019" name="Sci. Rep.">
        <title>Nanopore sequencing improves the draft genome of the human pathogenic amoeba Naegleria fowleri.</title>
        <authorList>
            <person name="Liechti N."/>
            <person name="Schurch N."/>
            <person name="Bruggmann R."/>
            <person name="Wittwer M."/>
        </authorList>
    </citation>
    <scope>NUCLEOTIDE SEQUENCE [LARGE SCALE GENOMIC DNA]</scope>
    <source>
        <strain evidence="3 4">ATCC 30894</strain>
    </source>
</reference>
<keyword evidence="2" id="KW-0732">Signal</keyword>
<dbReference type="VEuPathDB" id="AmoebaDB:NF0098000"/>
<protein>
    <submittedName>
        <fullName evidence="3">Uncharacterized protein</fullName>
    </submittedName>
</protein>